<dbReference type="RefSeq" id="WP_160693187.1">
    <property type="nucleotide sequence ID" value="NZ_CP047897.1"/>
</dbReference>
<accession>A0A6P1P2J6</accession>
<keyword evidence="2" id="KW-1185">Reference proteome</keyword>
<organism evidence="1 2">
    <name type="scientific">Nibribacter ruber</name>
    <dbReference type="NCBI Taxonomy" id="2698458"/>
    <lineage>
        <taxon>Bacteria</taxon>
        <taxon>Pseudomonadati</taxon>
        <taxon>Bacteroidota</taxon>
        <taxon>Cytophagia</taxon>
        <taxon>Cytophagales</taxon>
        <taxon>Hymenobacteraceae</taxon>
        <taxon>Nibribacter</taxon>
    </lineage>
</organism>
<gene>
    <name evidence="1" type="ORF">GU926_14680</name>
</gene>
<dbReference type="KEGG" id="nib:GU926_14680"/>
<dbReference type="AlphaFoldDB" id="A0A6P1P2J6"/>
<sequence>MKREIYLRCHLPGVREGNVKETDVRQLLFGTLTLLKEPGLSNLNQLQNLQWELEDQTDRGDWLHFNWEMTDLHQPVGAPQME</sequence>
<evidence type="ECO:0000313" key="1">
    <source>
        <dbReference type="EMBL" id="QHL88605.1"/>
    </source>
</evidence>
<evidence type="ECO:0000313" key="2">
    <source>
        <dbReference type="Proteomes" id="UP000464214"/>
    </source>
</evidence>
<name>A0A6P1P2J6_9BACT</name>
<protein>
    <submittedName>
        <fullName evidence="1">Uncharacterized protein</fullName>
    </submittedName>
</protein>
<proteinExistence type="predicted"/>
<dbReference type="Proteomes" id="UP000464214">
    <property type="component" value="Chromosome"/>
</dbReference>
<dbReference type="EMBL" id="CP047897">
    <property type="protein sequence ID" value="QHL88605.1"/>
    <property type="molecule type" value="Genomic_DNA"/>
</dbReference>
<reference evidence="1 2" key="1">
    <citation type="submission" date="2020-01" db="EMBL/GenBank/DDBJ databases">
        <authorList>
            <person name="Kim M."/>
        </authorList>
    </citation>
    <scope>NUCLEOTIDE SEQUENCE [LARGE SCALE GENOMIC DNA]</scope>
    <source>
        <strain evidence="1 2">BT10</strain>
    </source>
</reference>